<evidence type="ECO:0000313" key="1">
    <source>
        <dbReference type="EMBL" id="NUC73615.1"/>
    </source>
</evidence>
<dbReference type="InterPro" id="IPR058966">
    <property type="entry name" value="MJECL33-like"/>
</dbReference>
<comment type="caution">
    <text evidence="1">The sequence shown here is derived from an EMBL/GenBank/DDBJ whole genome shotgun (WGS) entry which is preliminary data.</text>
</comment>
<protein>
    <submittedName>
        <fullName evidence="1">Uncharacterized protein</fullName>
    </submittedName>
</protein>
<dbReference type="EMBL" id="JABUQZ010000001">
    <property type="protein sequence ID" value="NUC73615.1"/>
    <property type="molecule type" value="Genomic_DNA"/>
</dbReference>
<accession>A0ABX2LBG3</accession>
<dbReference type="RefSeq" id="WP_174681439.1">
    <property type="nucleotide sequence ID" value="NZ_JABUQZ010000001.1"/>
</dbReference>
<organism evidence="1 2">
    <name type="scientific">Haloterrigena gelatinilytica</name>
    <dbReference type="NCBI Taxonomy" id="2741724"/>
    <lineage>
        <taxon>Archaea</taxon>
        <taxon>Methanobacteriati</taxon>
        <taxon>Methanobacteriota</taxon>
        <taxon>Stenosarchaea group</taxon>
        <taxon>Halobacteria</taxon>
        <taxon>Halobacteriales</taxon>
        <taxon>Natrialbaceae</taxon>
        <taxon>Haloterrigena</taxon>
    </lineage>
</organism>
<dbReference type="Proteomes" id="UP001016761">
    <property type="component" value="Unassembled WGS sequence"/>
</dbReference>
<proteinExistence type="predicted"/>
<gene>
    <name evidence="1" type="ORF">HTZ84_15090</name>
</gene>
<reference evidence="1 2" key="1">
    <citation type="submission" date="2020-06" db="EMBL/GenBank/DDBJ databases">
        <title>Haloterrigena sp. nov., an extremely halophilic archaeon isolated from a saline sediment.</title>
        <authorList>
            <person name="Liu B.-B."/>
        </authorList>
    </citation>
    <scope>NUCLEOTIDE SEQUENCE [LARGE SCALE GENOMIC DNA]</scope>
    <source>
        <strain evidence="1 2">SYSU A558-1</strain>
    </source>
</reference>
<keyword evidence="2" id="KW-1185">Reference proteome</keyword>
<sequence length="373" mass="42657">MATAVINSRKELKEVLQNRMAASYEDIREDQRLDEDKTYLKSYLIESDRDDFSSNIVGTDKYSVETVPTEDKGFVNLKVRNGSESTERFYLDKLDDRFWSIHTLAKSRVSDRFIEKVVFPRYTKLDFPWLSNQFLRTLGEENNFRSFSLKFEDEFGNLGNNSSSGQISGMSMRLWGGTAQEVLDKLSDDETIGSSTSLSNIGIRREVGDGEVVLEDITNQGKFTARGDSVDGHFYQLNIVKERYHELLQIIEEEYSISRGTGESSSKISGSPLTINLDREITDFEDFFDTILTSKKPFRLWGVYNKIGDDYYRVSGVDQHTGDEVNLEVSSEWIRVYLPEGSCGNVVLRLYSIIQHYFDSRAELVGIDHGIIV</sequence>
<dbReference type="Pfam" id="PF25924">
    <property type="entry name" value="MJECL33"/>
    <property type="match status" value="1"/>
</dbReference>
<evidence type="ECO:0000313" key="2">
    <source>
        <dbReference type="Proteomes" id="UP001016761"/>
    </source>
</evidence>
<name>A0ABX2LBG3_9EURY</name>